<dbReference type="OrthoDB" id="9779263at2"/>
<keyword evidence="2" id="KW-0548">Nucleotidyltransferase</keyword>
<dbReference type="STRING" id="1150368.SAMN02927921_02623"/>
<dbReference type="Pfam" id="PF12804">
    <property type="entry name" value="NTP_transf_3"/>
    <property type="match status" value="1"/>
</dbReference>
<dbReference type="Proteomes" id="UP000182248">
    <property type="component" value="Unassembled WGS sequence"/>
</dbReference>
<protein>
    <submittedName>
        <fullName evidence="2">Molybdenum cofactor cytidylyltransferase</fullName>
    </submittedName>
</protein>
<accession>A0A1K1QJG8</accession>
<name>A0A1K1QJG8_9FLAO</name>
<organism evidence="2 3">
    <name type="scientific">Sinomicrobium oceani</name>
    <dbReference type="NCBI Taxonomy" id="1150368"/>
    <lineage>
        <taxon>Bacteria</taxon>
        <taxon>Pseudomonadati</taxon>
        <taxon>Bacteroidota</taxon>
        <taxon>Flavobacteriia</taxon>
        <taxon>Flavobacteriales</taxon>
        <taxon>Flavobacteriaceae</taxon>
        <taxon>Sinomicrobium</taxon>
    </lineage>
</organism>
<dbReference type="RefSeq" id="WP_072317828.1">
    <property type="nucleotide sequence ID" value="NZ_FPJE01000013.1"/>
</dbReference>
<dbReference type="InterPro" id="IPR025877">
    <property type="entry name" value="MobA-like_NTP_Trfase"/>
</dbReference>
<dbReference type="PANTHER" id="PTHR43777">
    <property type="entry name" value="MOLYBDENUM COFACTOR CYTIDYLYLTRANSFERASE"/>
    <property type="match status" value="1"/>
</dbReference>
<reference evidence="2 3" key="1">
    <citation type="submission" date="2016-11" db="EMBL/GenBank/DDBJ databases">
        <authorList>
            <person name="Jaros S."/>
            <person name="Januszkiewicz K."/>
            <person name="Wedrychowicz H."/>
        </authorList>
    </citation>
    <scope>NUCLEOTIDE SEQUENCE [LARGE SCALE GENOMIC DNA]</scope>
    <source>
        <strain evidence="2 3">CGMCC 1.12145</strain>
    </source>
</reference>
<dbReference type="CDD" id="cd04182">
    <property type="entry name" value="GT_2_like_f"/>
    <property type="match status" value="1"/>
</dbReference>
<keyword evidence="2" id="KW-0808">Transferase</keyword>
<evidence type="ECO:0000313" key="2">
    <source>
        <dbReference type="EMBL" id="SFW59817.1"/>
    </source>
</evidence>
<dbReference type="AlphaFoldDB" id="A0A1K1QJG8"/>
<sequence>MDRSAYHIIILAAGSSERLGRPKQLLQYQGKSLLQHAIDKALASIADRVVVVLGAYAERIRESVKGREAVFIENPGYTKGMASGIALGTAYLLNNTGREIGGILIMLCDQPFVTSEHLDHLFKKQKTTGAPVVASYYRARKGVPAVFHRDLFPELIKLEGEHGARDLMRKYKTETIGFPGGAVDVDTLEDYRRLTKIIM</sequence>
<keyword evidence="3" id="KW-1185">Reference proteome</keyword>
<dbReference type="InterPro" id="IPR029044">
    <property type="entry name" value="Nucleotide-diphossugar_trans"/>
</dbReference>
<dbReference type="EMBL" id="FPJE01000013">
    <property type="protein sequence ID" value="SFW59817.1"/>
    <property type="molecule type" value="Genomic_DNA"/>
</dbReference>
<proteinExistence type="predicted"/>
<dbReference type="GO" id="GO:0016779">
    <property type="term" value="F:nucleotidyltransferase activity"/>
    <property type="evidence" value="ECO:0007669"/>
    <property type="project" value="UniProtKB-KW"/>
</dbReference>
<evidence type="ECO:0000313" key="3">
    <source>
        <dbReference type="Proteomes" id="UP000182248"/>
    </source>
</evidence>
<evidence type="ECO:0000259" key="1">
    <source>
        <dbReference type="Pfam" id="PF12804"/>
    </source>
</evidence>
<dbReference type="PANTHER" id="PTHR43777:SF1">
    <property type="entry name" value="MOLYBDENUM COFACTOR CYTIDYLYLTRANSFERASE"/>
    <property type="match status" value="1"/>
</dbReference>
<gene>
    <name evidence="2" type="ORF">SAMN02927921_02623</name>
</gene>
<feature type="domain" description="MobA-like NTP transferase" evidence="1">
    <location>
        <begin position="9"/>
        <end position="171"/>
    </location>
</feature>
<dbReference type="Gene3D" id="3.90.550.10">
    <property type="entry name" value="Spore Coat Polysaccharide Biosynthesis Protein SpsA, Chain A"/>
    <property type="match status" value="1"/>
</dbReference>
<dbReference type="SUPFAM" id="SSF53448">
    <property type="entry name" value="Nucleotide-diphospho-sugar transferases"/>
    <property type="match status" value="1"/>
</dbReference>